<sequence length="626" mass="69899">MSMLSRYGYPTYRQSPTPQPVGRSISHSRTPSALNHLAPIPMPDGHVQSYPVNRCTASPPAVPSRLSVEVETPSDAHYSNSSDLATTTVLDYLTAPNPTPSLIQRINDTSKLQNSHFWFDIRNLRSWTDFNINTISTIPGLLDLLQVDVSASSLPVPSKVNTSPETPAQLAEICASHHAVKVNAALKLAQGDKHIAMRTLRSQPGARQQPEFVANYQSDGEKTIYGDGRGRVVGIVKSYDQWNSGYRHGSPIDKVKYLEHLAHLHRFMREHGTRYGFLMTEIELVCVRMGGPPTEDNVPLFGFLEVSTPIQISAHGTGEGEQPKMTAGLALWYLHMLAKEQPFPGQFHWRADVGGPTAGTRKFHLERDEWMPKVNLSDKRGSKRVRGWTWPNEPVHKRECGRGRKGKLDLNAKSIREQPPTLQEPIQLDVSPQMDDYSLQQELEALAGNAFNPPPRDGVSKPEPIRNTAARWRKLFLIPEDDVIETIMTHRSNLTRTRISDDHWEAIRAEMEAQGYDREAYEYELDLQKRKAVLPTTSSSGNASNDCVYYLVELSGPLDTAEKVQRAAKMTEPPAVVRGESVEDDREVELCCINGVARAEILRRASLEGGGWEPTILVDSRALEDG</sequence>
<organism evidence="2 3">
    <name type="scientific">Zymoseptoria tritici ST99CH_1E4</name>
    <dbReference type="NCBI Taxonomy" id="1276532"/>
    <lineage>
        <taxon>Eukaryota</taxon>
        <taxon>Fungi</taxon>
        <taxon>Dikarya</taxon>
        <taxon>Ascomycota</taxon>
        <taxon>Pezizomycotina</taxon>
        <taxon>Dothideomycetes</taxon>
        <taxon>Dothideomycetidae</taxon>
        <taxon>Mycosphaerellales</taxon>
        <taxon>Mycosphaerellaceae</taxon>
        <taxon>Zymoseptoria</taxon>
    </lineage>
</organism>
<accession>A0A2H1FWZ0</accession>
<feature type="region of interest" description="Disordered" evidence="1">
    <location>
        <begin position="1"/>
        <end position="35"/>
    </location>
</feature>
<evidence type="ECO:0000256" key="1">
    <source>
        <dbReference type="SAM" id="MobiDB-lite"/>
    </source>
</evidence>
<dbReference type="Proteomes" id="UP000245764">
    <property type="component" value="Chromosome 2"/>
</dbReference>
<dbReference type="EMBL" id="LT854254">
    <property type="protein sequence ID" value="SMR45822.1"/>
    <property type="molecule type" value="Genomic_DNA"/>
</dbReference>
<name>A0A2H1FWZ0_ZYMTR</name>
<protein>
    <submittedName>
        <fullName evidence="2">Uncharacterized protein</fullName>
    </submittedName>
</protein>
<proteinExistence type="predicted"/>
<gene>
    <name evidence="2" type="ORF">ZT1E4_G2440</name>
</gene>
<reference evidence="3" key="1">
    <citation type="submission" date="2017-05" db="EMBL/GenBank/DDBJ databases">
        <authorList>
            <person name="Song R."/>
            <person name="Chenine A.L."/>
            <person name="Ruprecht R.M."/>
        </authorList>
    </citation>
    <scope>NUCLEOTIDE SEQUENCE [LARGE SCALE GENOMIC DNA]</scope>
</reference>
<evidence type="ECO:0000313" key="2">
    <source>
        <dbReference type="EMBL" id="SMR45822.1"/>
    </source>
</evidence>
<dbReference type="AlphaFoldDB" id="A0A2H1FWZ0"/>
<evidence type="ECO:0000313" key="3">
    <source>
        <dbReference type="Proteomes" id="UP000245764"/>
    </source>
</evidence>